<gene>
    <name evidence="1" type="ORF">GCM10011585_33460</name>
</gene>
<name>A0A917HQ75_9BACT</name>
<keyword evidence="2" id="KW-1185">Reference proteome</keyword>
<accession>A0A917HQ75</accession>
<reference evidence="1" key="1">
    <citation type="journal article" date="2014" name="Int. J. Syst. Evol. Microbiol.">
        <title>Complete genome sequence of Corynebacterium casei LMG S-19264T (=DSM 44701T), isolated from a smear-ripened cheese.</title>
        <authorList>
            <consortium name="US DOE Joint Genome Institute (JGI-PGF)"/>
            <person name="Walter F."/>
            <person name="Albersmeier A."/>
            <person name="Kalinowski J."/>
            <person name="Ruckert C."/>
        </authorList>
    </citation>
    <scope>NUCLEOTIDE SEQUENCE</scope>
    <source>
        <strain evidence="1">CGMCC 1.12997</strain>
    </source>
</reference>
<comment type="caution">
    <text evidence="1">The sequence shown here is derived from an EMBL/GenBank/DDBJ whole genome shotgun (WGS) entry which is preliminary data.</text>
</comment>
<organism evidence="1 2">
    <name type="scientific">Edaphobacter dinghuensis</name>
    <dbReference type="NCBI Taxonomy" id="1560005"/>
    <lineage>
        <taxon>Bacteria</taxon>
        <taxon>Pseudomonadati</taxon>
        <taxon>Acidobacteriota</taxon>
        <taxon>Terriglobia</taxon>
        <taxon>Terriglobales</taxon>
        <taxon>Acidobacteriaceae</taxon>
        <taxon>Edaphobacter</taxon>
    </lineage>
</organism>
<reference evidence="1" key="2">
    <citation type="submission" date="2020-09" db="EMBL/GenBank/DDBJ databases">
        <authorList>
            <person name="Sun Q."/>
            <person name="Zhou Y."/>
        </authorList>
    </citation>
    <scope>NUCLEOTIDE SEQUENCE</scope>
    <source>
        <strain evidence="1">CGMCC 1.12997</strain>
    </source>
</reference>
<evidence type="ECO:0000313" key="2">
    <source>
        <dbReference type="Proteomes" id="UP000647241"/>
    </source>
</evidence>
<sequence>MDKTALMASEYEGNQISRLAGRLWRDGDLSLMRGVLNLPDLEPTNQRKQLFSAWG</sequence>
<proteinExistence type="predicted"/>
<evidence type="ECO:0000313" key="1">
    <source>
        <dbReference type="EMBL" id="GGG86815.1"/>
    </source>
</evidence>
<dbReference type="EMBL" id="BMGT01000004">
    <property type="protein sequence ID" value="GGG86815.1"/>
    <property type="molecule type" value="Genomic_DNA"/>
</dbReference>
<dbReference type="AlphaFoldDB" id="A0A917HQ75"/>
<dbReference type="Proteomes" id="UP000647241">
    <property type="component" value="Unassembled WGS sequence"/>
</dbReference>
<protein>
    <submittedName>
        <fullName evidence="1">Uncharacterized protein</fullName>
    </submittedName>
</protein>